<feature type="region of interest" description="Disordered" evidence="1">
    <location>
        <begin position="1"/>
        <end position="54"/>
    </location>
</feature>
<feature type="compositionally biased region" description="Polar residues" evidence="1">
    <location>
        <begin position="21"/>
        <end position="37"/>
    </location>
</feature>
<evidence type="ECO:0000313" key="2">
    <source>
        <dbReference type="EMBL" id="KAF3518547.1"/>
    </source>
</evidence>
<organism evidence="2 3">
    <name type="scientific">Brassica cretica</name>
    <name type="common">Mustard</name>
    <dbReference type="NCBI Taxonomy" id="69181"/>
    <lineage>
        <taxon>Eukaryota</taxon>
        <taxon>Viridiplantae</taxon>
        <taxon>Streptophyta</taxon>
        <taxon>Embryophyta</taxon>
        <taxon>Tracheophyta</taxon>
        <taxon>Spermatophyta</taxon>
        <taxon>Magnoliopsida</taxon>
        <taxon>eudicotyledons</taxon>
        <taxon>Gunneridae</taxon>
        <taxon>Pentapetalae</taxon>
        <taxon>rosids</taxon>
        <taxon>malvids</taxon>
        <taxon>Brassicales</taxon>
        <taxon>Brassicaceae</taxon>
        <taxon>Brassiceae</taxon>
        <taxon>Brassica</taxon>
    </lineage>
</organism>
<dbReference type="EMBL" id="QGKV02001556">
    <property type="protein sequence ID" value="KAF3518547.1"/>
    <property type="molecule type" value="Genomic_DNA"/>
</dbReference>
<keyword evidence="3" id="KW-1185">Reference proteome</keyword>
<comment type="caution">
    <text evidence="2">The sequence shown here is derived from an EMBL/GenBank/DDBJ whole genome shotgun (WGS) entry which is preliminary data.</text>
</comment>
<protein>
    <submittedName>
        <fullName evidence="2">Uncharacterized protein</fullName>
    </submittedName>
</protein>
<accession>A0ABQ7AWI0</accession>
<gene>
    <name evidence="2" type="ORF">DY000_02058543</name>
</gene>
<dbReference type="Proteomes" id="UP000266723">
    <property type="component" value="Unassembled WGS sequence"/>
</dbReference>
<name>A0ABQ7AWI0_BRACR</name>
<evidence type="ECO:0000256" key="1">
    <source>
        <dbReference type="SAM" id="MobiDB-lite"/>
    </source>
</evidence>
<reference evidence="2 3" key="1">
    <citation type="journal article" date="2020" name="BMC Genomics">
        <title>Intraspecific diversification of the crop wild relative Brassica cretica Lam. using demographic model selection.</title>
        <authorList>
            <person name="Kioukis A."/>
            <person name="Michalopoulou V.A."/>
            <person name="Briers L."/>
            <person name="Pirintsos S."/>
            <person name="Studholme D.J."/>
            <person name="Pavlidis P."/>
            <person name="Sarris P.F."/>
        </authorList>
    </citation>
    <scope>NUCLEOTIDE SEQUENCE [LARGE SCALE GENOMIC DNA]</scope>
    <source>
        <strain evidence="3">cv. PFS-1207/04</strain>
    </source>
</reference>
<evidence type="ECO:0000313" key="3">
    <source>
        <dbReference type="Proteomes" id="UP000266723"/>
    </source>
</evidence>
<proteinExistence type="predicted"/>
<sequence length="169" mass="18441">MDTQGIEKGLEKDSKPVVQSDRVNGVTTDSSAKTIGQSELAGHTHGPDSPYGRLGRSVGTSEWVRVGKGHELQRGTCVQRVLVPKGCDFQTVTVVQGLGRTKWTVRGCIVEQTDDSFNRSVVSQGRIGCKAIRFGLGPYSVVWIQALARIRRYYGRSGYGWMVLAAKAK</sequence>